<dbReference type="AlphaFoldDB" id="A0A914YSI2"/>
<protein>
    <submittedName>
        <fullName evidence="4">Uncharacterized protein</fullName>
    </submittedName>
</protein>
<evidence type="ECO:0000313" key="3">
    <source>
        <dbReference type="Proteomes" id="UP000887577"/>
    </source>
</evidence>
<evidence type="ECO:0000313" key="4">
    <source>
        <dbReference type="WBParaSite" id="PSU_v2.g20365.t1"/>
    </source>
</evidence>
<accession>A0A914YSI2</accession>
<sequence>MEDNDDEIDLDEKDKSDDEEPVEDEEASDDSESIGEIDEEMNELENELFGESEEDNEGLDEDLEDDDGSNEDEDIKEDFEDENEPVFKEDIYGRKVDTKTGKVIEGTSAARAMEKLEELNKNSTELAEQRSKIAKTLRGSINRLNESTLIGAVKSLEELFSSNSHNGKDLKSLF</sequence>
<keyword evidence="1" id="KW-0175">Coiled coil</keyword>
<reference evidence="4" key="1">
    <citation type="submission" date="2022-11" db="UniProtKB">
        <authorList>
            <consortium name="WormBaseParasite"/>
        </authorList>
    </citation>
    <scope>IDENTIFICATION</scope>
</reference>
<organism evidence="3 4">
    <name type="scientific">Panagrolaimus superbus</name>
    <dbReference type="NCBI Taxonomy" id="310955"/>
    <lineage>
        <taxon>Eukaryota</taxon>
        <taxon>Metazoa</taxon>
        <taxon>Ecdysozoa</taxon>
        <taxon>Nematoda</taxon>
        <taxon>Chromadorea</taxon>
        <taxon>Rhabditida</taxon>
        <taxon>Tylenchina</taxon>
        <taxon>Panagrolaimomorpha</taxon>
        <taxon>Panagrolaimoidea</taxon>
        <taxon>Panagrolaimidae</taxon>
        <taxon>Panagrolaimus</taxon>
    </lineage>
</organism>
<feature type="coiled-coil region" evidence="1">
    <location>
        <begin position="109"/>
        <end position="136"/>
    </location>
</feature>
<evidence type="ECO:0000256" key="1">
    <source>
        <dbReference type="SAM" id="Coils"/>
    </source>
</evidence>
<feature type="region of interest" description="Disordered" evidence="2">
    <location>
        <begin position="1"/>
        <end position="84"/>
    </location>
</feature>
<evidence type="ECO:0000256" key="2">
    <source>
        <dbReference type="SAM" id="MobiDB-lite"/>
    </source>
</evidence>
<dbReference type="Proteomes" id="UP000887577">
    <property type="component" value="Unplaced"/>
</dbReference>
<dbReference type="WBParaSite" id="PSU_v2.g20365.t1">
    <property type="protein sequence ID" value="PSU_v2.g20365.t1"/>
    <property type="gene ID" value="PSU_v2.g20365"/>
</dbReference>
<keyword evidence="3" id="KW-1185">Reference proteome</keyword>
<proteinExistence type="predicted"/>
<name>A0A914YSI2_9BILA</name>